<dbReference type="EMBL" id="JAAIUW010000012">
    <property type="protein sequence ID" value="KAF7807083.1"/>
    <property type="molecule type" value="Genomic_DNA"/>
</dbReference>
<evidence type="ECO:0000313" key="2">
    <source>
        <dbReference type="EMBL" id="KAF7807083.1"/>
    </source>
</evidence>
<comment type="caution">
    <text evidence="2">The sequence shown here is derived from an EMBL/GenBank/DDBJ whole genome shotgun (WGS) entry which is preliminary data.</text>
</comment>
<organism evidence="2 3">
    <name type="scientific">Senna tora</name>
    <dbReference type="NCBI Taxonomy" id="362788"/>
    <lineage>
        <taxon>Eukaryota</taxon>
        <taxon>Viridiplantae</taxon>
        <taxon>Streptophyta</taxon>
        <taxon>Embryophyta</taxon>
        <taxon>Tracheophyta</taxon>
        <taxon>Spermatophyta</taxon>
        <taxon>Magnoliopsida</taxon>
        <taxon>eudicotyledons</taxon>
        <taxon>Gunneridae</taxon>
        <taxon>Pentapetalae</taxon>
        <taxon>rosids</taxon>
        <taxon>fabids</taxon>
        <taxon>Fabales</taxon>
        <taxon>Fabaceae</taxon>
        <taxon>Caesalpinioideae</taxon>
        <taxon>Cassia clade</taxon>
        <taxon>Senna</taxon>
    </lineage>
</organism>
<feature type="region of interest" description="Disordered" evidence="1">
    <location>
        <begin position="1"/>
        <end position="20"/>
    </location>
</feature>
<proteinExistence type="predicted"/>
<keyword evidence="3" id="KW-1185">Reference proteome</keyword>
<evidence type="ECO:0000313" key="3">
    <source>
        <dbReference type="Proteomes" id="UP000634136"/>
    </source>
</evidence>
<evidence type="ECO:0000256" key="1">
    <source>
        <dbReference type="SAM" id="MobiDB-lite"/>
    </source>
</evidence>
<sequence>MRNLQLISSGAPPPPVRTSSEAASKIAAVGNLGRKPSLTARTRFPLLRVCSSFLASARSSSDRGVRRCSWTLDGDAAPCTVVSRRRRGRDFLCFECFLRFSLPFVQRFGQRHTQVLVDTLVGDAAPCTVVSRRRKLGGGSGLLMPSDSLMPSLASEYQQDGDVHKGIADGEGSKNIKVAQGVKEKEQGNMPTFKRTLRIFVEAGGKRRAQWELQRQATEEPSKKGVPLTTVARVSTQVNQNGRLLCWVPRAQSQGHQGSSVQETNVMKCDVGVQTENDEIVKWMGVKAILGPHFFPWRALTVRSPFVRTRGRSTLVLTF</sequence>
<dbReference type="AlphaFoldDB" id="A0A834SME8"/>
<dbReference type="Proteomes" id="UP000634136">
    <property type="component" value="Unassembled WGS sequence"/>
</dbReference>
<reference evidence="2" key="1">
    <citation type="submission" date="2020-09" db="EMBL/GenBank/DDBJ databases">
        <title>Genome-Enabled Discovery of Anthraquinone Biosynthesis in Senna tora.</title>
        <authorList>
            <person name="Kang S.-H."/>
            <person name="Pandey R.P."/>
            <person name="Lee C.-M."/>
            <person name="Sim J.-S."/>
            <person name="Jeong J.-T."/>
            <person name="Choi B.-S."/>
            <person name="Jung M."/>
            <person name="Ginzburg D."/>
            <person name="Zhao K."/>
            <person name="Won S.Y."/>
            <person name="Oh T.-J."/>
            <person name="Yu Y."/>
            <person name="Kim N.-H."/>
            <person name="Lee O.R."/>
            <person name="Lee T.-H."/>
            <person name="Bashyal P."/>
            <person name="Kim T.-S."/>
            <person name="Lee W.-H."/>
            <person name="Kawkins C."/>
            <person name="Kim C.-K."/>
            <person name="Kim J.S."/>
            <person name="Ahn B.O."/>
            <person name="Rhee S.Y."/>
            <person name="Sohng J.K."/>
        </authorList>
    </citation>
    <scope>NUCLEOTIDE SEQUENCE</scope>
    <source>
        <tissue evidence="2">Leaf</tissue>
    </source>
</reference>
<name>A0A834SME8_9FABA</name>
<protein>
    <submittedName>
        <fullName evidence="2">Uncharacterized protein</fullName>
    </submittedName>
</protein>
<gene>
    <name evidence="2" type="ORF">G2W53_039244</name>
</gene>
<accession>A0A834SME8</accession>